<dbReference type="EMBL" id="AMQN01002453">
    <property type="status" value="NOT_ANNOTATED_CDS"/>
    <property type="molecule type" value="Genomic_DNA"/>
</dbReference>
<keyword evidence="1" id="KW-0812">Transmembrane</keyword>
<proteinExistence type="predicted"/>
<evidence type="ECO:0000313" key="3">
    <source>
        <dbReference type="EMBL" id="ELT95126.1"/>
    </source>
</evidence>
<reference evidence="5" key="1">
    <citation type="submission" date="2012-12" db="EMBL/GenBank/DDBJ databases">
        <authorList>
            <person name="Hellsten U."/>
            <person name="Grimwood J."/>
            <person name="Chapman J.A."/>
            <person name="Shapiro H."/>
            <person name="Aerts A."/>
            <person name="Otillar R.P."/>
            <person name="Terry A.Y."/>
            <person name="Boore J.L."/>
            <person name="Simakov O."/>
            <person name="Marletaz F."/>
            <person name="Cho S.-J."/>
            <person name="Edsinger-Gonzales E."/>
            <person name="Havlak P."/>
            <person name="Kuo D.-H."/>
            <person name="Larsson T."/>
            <person name="Lv J."/>
            <person name="Arendt D."/>
            <person name="Savage R."/>
            <person name="Osoegawa K."/>
            <person name="de Jong P."/>
            <person name="Lindberg D.R."/>
            <person name="Seaver E.C."/>
            <person name="Weisblat D.A."/>
            <person name="Putnam N.H."/>
            <person name="Grigoriev I.V."/>
            <person name="Rokhsar D.S."/>
        </authorList>
    </citation>
    <scope>NUCLEOTIDE SEQUENCE</scope>
    <source>
        <strain evidence="5">I ESC-2004</strain>
    </source>
</reference>
<feature type="transmembrane region" description="Helical" evidence="1">
    <location>
        <begin position="177"/>
        <end position="196"/>
    </location>
</feature>
<feature type="transmembrane region" description="Helical" evidence="1">
    <location>
        <begin position="438"/>
        <end position="459"/>
    </location>
</feature>
<dbReference type="Pfam" id="PF20146">
    <property type="entry name" value="NRF"/>
    <property type="match status" value="1"/>
</dbReference>
<dbReference type="OrthoDB" id="207378at2759"/>
<dbReference type="InterPro" id="IPR006621">
    <property type="entry name" value="Nose-resist-to-fluoxetine_N"/>
</dbReference>
<reference evidence="3 5" key="2">
    <citation type="journal article" date="2013" name="Nature">
        <title>Insights into bilaterian evolution from three spiralian genomes.</title>
        <authorList>
            <person name="Simakov O."/>
            <person name="Marletaz F."/>
            <person name="Cho S.J."/>
            <person name="Edsinger-Gonzales E."/>
            <person name="Havlak P."/>
            <person name="Hellsten U."/>
            <person name="Kuo D.H."/>
            <person name="Larsson T."/>
            <person name="Lv J."/>
            <person name="Arendt D."/>
            <person name="Savage R."/>
            <person name="Osoegawa K."/>
            <person name="de Jong P."/>
            <person name="Grimwood J."/>
            <person name="Chapman J.A."/>
            <person name="Shapiro H."/>
            <person name="Aerts A."/>
            <person name="Otillar R.P."/>
            <person name="Terry A.Y."/>
            <person name="Boore J.L."/>
            <person name="Grigoriev I.V."/>
            <person name="Lindberg D.R."/>
            <person name="Seaver E.C."/>
            <person name="Weisblat D.A."/>
            <person name="Putnam N.H."/>
            <person name="Rokhsar D.S."/>
        </authorList>
    </citation>
    <scope>NUCLEOTIDE SEQUENCE</scope>
    <source>
        <strain evidence="3 5">I ESC-2004</strain>
    </source>
</reference>
<reference evidence="4" key="3">
    <citation type="submission" date="2015-06" db="UniProtKB">
        <authorList>
            <consortium name="EnsemblMetazoa"/>
        </authorList>
    </citation>
    <scope>IDENTIFICATION</scope>
</reference>
<accession>R7TUH3</accession>
<feature type="transmembrane region" description="Helical" evidence="1">
    <location>
        <begin position="704"/>
        <end position="726"/>
    </location>
</feature>
<feature type="transmembrane region" description="Helical" evidence="1">
    <location>
        <begin position="347"/>
        <end position="367"/>
    </location>
</feature>
<evidence type="ECO:0000259" key="2">
    <source>
        <dbReference type="Pfam" id="PF20146"/>
    </source>
</evidence>
<feature type="transmembrane region" description="Helical" evidence="1">
    <location>
        <begin position="564"/>
        <end position="581"/>
    </location>
</feature>
<dbReference type="PANTHER" id="PTHR11161:SF0">
    <property type="entry name" value="O-ACYLTRANSFERASE LIKE PROTEIN"/>
    <property type="match status" value="1"/>
</dbReference>
<dbReference type="EnsemblMetazoa" id="CapteT203016">
    <property type="protein sequence ID" value="CapteP203016"/>
    <property type="gene ID" value="CapteG203016"/>
</dbReference>
<keyword evidence="5" id="KW-1185">Reference proteome</keyword>
<protein>
    <recommendedName>
        <fullName evidence="2">Nose resistant-to-fluoxetine protein N-terminal domain-containing protein</fullName>
    </recommendedName>
</protein>
<feature type="transmembrane region" description="Helical" evidence="1">
    <location>
        <begin position="667"/>
        <end position="684"/>
    </location>
</feature>
<keyword evidence="1" id="KW-1133">Transmembrane helix</keyword>
<feature type="transmembrane region" description="Helical" evidence="1">
    <location>
        <begin position="524"/>
        <end position="544"/>
    </location>
</feature>
<feature type="transmembrane region" description="Helical" evidence="1">
    <location>
        <begin position="593"/>
        <end position="611"/>
    </location>
</feature>
<evidence type="ECO:0000256" key="1">
    <source>
        <dbReference type="SAM" id="Phobius"/>
    </source>
</evidence>
<dbReference type="InterPro" id="IPR052728">
    <property type="entry name" value="O2_lipid_transport_reg"/>
</dbReference>
<feature type="transmembrane region" description="Helical" evidence="1">
    <location>
        <begin position="631"/>
        <end position="655"/>
    </location>
</feature>
<keyword evidence="1" id="KW-0472">Membrane</keyword>
<name>R7TUH3_CAPTE</name>
<feature type="transmembrane region" description="Helical" evidence="1">
    <location>
        <begin position="387"/>
        <end position="418"/>
    </location>
</feature>
<dbReference type="HOGENOM" id="CLU_007874_3_1_1"/>
<dbReference type="PANTHER" id="PTHR11161">
    <property type="entry name" value="O-ACYLTRANSFERASE"/>
    <property type="match status" value="1"/>
</dbReference>
<dbReference type="Proteomes" id="UP000014760">
    <property type="component" value="Unassembled WGS sequence"/>
</dbReference>
<gene>
    <name evidence="3" type="ORF">CAPTEDRAFT_203016</name>
</gene>
<feature type="domain" description="Nose resistant-to-fluoxetine protein N-terminal" evidence="2">
    <location>
        <begin position="69"/>
        <end position="149"/>
    </location>
</feature>
<sequence length="736" mass="83846">MVFVVIGLTHKILNGKFNSPVQLDKKKKCEIALVNLETYYSFPNTDATNNYFRYSPDDGASWFEIYLPEMFDASGRLKSGTYAGSTHMLGDYDLCLKVKATGWNASFFGEYYEHNFSSKYFRSYYMQWQLPWSISTCAPDSCNTDDITYLRIVKDKLPILETQTPDVTPIGDKPESIAAVFVLSFFGALVLLASLFDYKWTRSGKESAQNKGSQSGAENGQVNAAFVAQSAAEVSNNGIERETTDTNTLNDDINTEKTQTVDEDQSSDIEMNTRATFRGVTAVSDDSMVSEGGRRFDLTTAEQTIKEQTPGRLKLALLAFSLRRNIAKVTSAKRTPGSFGCIHGIRLLTMAWILLGHCYQLGFYVSGEKKATVAENYFSQFELMGRWSHVVINEMTICVETFFVLGGCLVAISFMKALSKQNHRPTVRQMLLYYFHRYWRLTPVYMILLMTWTCLWRLLISGPNLPSYWPDVDECPKEWWTHIIYLNNFLGRFASGSHGSNVYVSFSSRPNTEHPTNIIHRWPIPGTMFLIVCMLGSFGSLVYTHTMVQQGEADWYDDFYIKPWCRYTPYAIGTLLGYIMFKTKCNVKMSKPIVVVYWAITIAMLSWPIWVSTSSWFPKEAYVTYESTRRIGFSLGVSMLIFACTTGYGGMVNTFLSWRFFIPLTRLTYISYLLHPIVLGFFQYNSHQMIYVNDTNVVLYAGGVMFYTLALSFILTLVFEVPMLALEKVIIPKAKQ</sequence>
<evidence type="ECO:0000313" key="5">
    <source>
        <dbReference type="Proteomes" id="UP000014760"/>
    </source>
</evidence>
<dbReference type="AlphaFoldDB" id="R7TUH3"/>
<dbReference type="OMA" id="YYVALEF"/>
<dbReference type="EMBL" id="KB309217">
    <property type="protein sequence ID" value="ELT95126.1"/>
    <property type="molecule type" value="Genomic_DNA"/>
</dbReference>
<evidence type="ECO:0000313" key="4">
    <source>
        <dbReference type="EnsemblMetazoa" id="CapteP203016"/>
    </source>
</evidence>
<organism evidence="3">
    <name type="scientific">Capitella teleta</name>
    <name type="common">Polychaete worm</name>
    <dbReference type="NCBI Taxonomy" id="283909"/>
    <lineage>
        <taxon>Eukaryota</taxon>
        <taxon>Metazoa</taxon>
        <taxon>Spiralia</taxon>
        <taxon>Lophotrochozoa</taxon>
        <taxon>Annelida</taxon>
        <taxon>Polychaeta</taxon>
        <taxon>Sedentaria</taxon>
        <taxon>Scolecida</taxon>
        <taxon>Capitellidae</taxon>
        <taxon>Capitella</taxon>
    </lineage>
</organism>